<dbReference type="KEGG" id="ssp:SSP2004"/>
<keyword evidence="1" id="KW-0472">Membrane</keyword>
<organism evidence="2 3">
    <name type="scientific">Staphylococcus saprophyticus subsp. saprophyticus (strain ATCC 15305 / DSM 20229 / NCIMB 8711 / NCTC 7292 / S-41)</name>
    <dbReference type="NCBI Taxonomy" id="342451"/>
    <lineage>
        <taxon>Bacteria</taxon>
        <taxon>Bacillati</taxon>
        <taxon>Bacillota</taxon>
        <taxon>Bacilli</taxon>
        <taxon>Bacillales</taxon>
        <taxon>Staphylococcaceae</taxon>
        <taxon>Staphylococcus</taxon>
    </lineage>
</organism>
<sequence length="68" mass="8011">MMILAWILVIIIISVITKWVVHLLTQRQSIYLTKLVITTSCIIQFIIVFFLMKAIVHYLAQALDVFYR</sequence>
<protein>
    <recommendedName>
        <fullName evidence="4">DUF1146 domain-containing protein</fullName>
    </recommendedName>
</protein>
<keyword evidence="3" id="KW-1185">Reference proteome</keyword>
<gene>
    <name evidence="2" type="ordered locus">SSP2004</name>
</gene>
<feature type="transmembrane region" description="Helical" evidence="1">
    <location>
        <begin position="6"/>
        <end position="24"/>
    </location>
</feature>
<accession>Q49VR1</accession>
<evidence type="ECO:0000313" key="3">
    <source>
        <dbReference type="Proteomes" id="UP000006371"/>
    </source>
</evidence>
<evidence type="ECO:0000256" key="1">
    <source>
        <dbReference type="SAM" id="Phobius"/>
    </source>
</evidence>
<dbReference type="EMBL" id="AP008934">
    <property type="protein sequence ID" value="BAE19149.1"/>
    <property type="molecule type" value="Genomic_DNA"/>
</dbReference>
<evidence type="ECO:0008006" key="4">
    <source>
        <dbReference type="Google" id="ProtNLM"/>
    </source>
</evidence>
<keyword evidence="1" id="KW-0812">Transmembrane</keyword>
<dbReference type="HOGENOM" id="CLU_2791977_0_0_9"/>
<dbReference type="Proteomes" id="UP000006371">
    <property type="component" value="Chromosome"/>
</dbReference>
<proteinExistence type="predicted"/>
<keyword evidence="1" id="KW-1133">Transmembrane helix</keyword>
<name>Q49VR1_STAS1</name>
<dbReference type="AlphaFoldDB" id="Q49VR1"/>
<reference evidence="2 3" key="1">
    <citation type="journal article" date="2005" name="Proc. Natl. Acad. Sci. U.S.A.">
        <title>Whole genome sequence of Staphylococcus saprophyticus reveals the pathogenesis of uncomplicated urinary tract infection.</title>
        <authorList>
            <person name="Kuroda M."/>
            <person name="Yamashita A."/>
            <person name="Hirakawa H."/>
            <person name="Kumano M."/>
            <person name="Morikawa K."/>
            <person name="Higashide M."/>
            <person name="Maruyama A."/>
            <person name="Inose Y."/>
            <person name="Matoba K."/>
            <person name="Toh H."/>
            <person name="Kuhara S."/>
            <person name="Hattori M."/>
            <person name="Ohta T."/>
        </authorList>
    </citation>
    <scope>NUCLEOTIDE SEQUENCE [LARGE SCALE GENOMIC DNA]</scope>
    <source>
        <strain evidence="3">ATCC 15305 / DSM 20229 / NCIMB 8711 / NCTC 7292 / S-41</strain>
    </source>
</reference>
<feature type="transmembrane region" description="Helical" evidence="1">
    <location>
        <begin position="36"/>
        <end position="60"/>
    </location>
</feature>
<evidence type="ECO:0000313" key="2">
    <source>
        <dbReference type="EMBL" id="BAE19149.1"/>
    </source>
</evidence>